<keyword evidence="4 9" id="KW-0812">Transmembrane</keyword>
<evidence type="ECO:0000256" key="5">
    <source>
        <dbReference type="ARBA" id="ARBA00022842"/>
    </source>
</evidence>
<organism evidence="11 12">
    <name type="scientific">Durusdinium trenchii</name>
    <dbReference type="NCBI Taxonomy" id="1381693"/>
    <lineage>
        <taxon>Eukaryota</taxon>
        <taxon>Sar</taxon>
        <taxon>Alveolata</taxon>
        <taxon>Dinophyceae</taxon>
        <taxon>Suessiales</taxon>
        <taxon>Symbiodiniaceae</taxon>
        <taxon>Durusdinium</taxon>
    </lineage>
</organism>
<proteinExistence type="inferred from homology"/>
<evidence type="ECO:0000256" key="2">
    <source>
        <dbReference type="ARBA" id="ARBA00009749"/>
    </source>
</evidence>
<comment type="similarity">
    <text evidence="2">Belongs to the SLC41A transporter family.</text>
</comment>
<keyword evidence="6 9" id="KW-1133">Transmembrane helix</keyword>
<evidence type="ECO:0000313" key="12">
    <source>
        <dbReference type="Proteomes" id="UP001642484"/>
    </source>
</evidence>
<evidence type="ECO:0000256" key="7">
    <source>
        <dbReference type="ARBA" id="ARBA00023136"/>
    </source>
</evidence>
<keyword evidence="5" id="KW-0460">Magnesium</keyword>
<dbReference type="InterPro" id="IPR006667">
    <property type="entry name" value="SLC41_membr_dom"/>
</dbReference>
<keyword evidence="12" id="KW-1185">Reference proteome</keyword>
<comment type="caution">
    <text evidence="11">The sequence shown here is derived from an EMBL/GenBank/DDBJ whole genome shotgun (WGS) entry which is preliminary data.</text>
</comment>
<keyword evidence="3" id="KW-0813">Transport</keyword>
<evidence type="ECO:0000256" key="1">
    <source>
        <dbReference type="ARBA" id="ARBA00004141"/>
    </source>
</evidence>
<dbReference type="Pfam" id="PF01769">
    <property type="entry name" value="MgtE"/>
    <property type="match status" value="1"/>
</dbReference>
<evidence type="ECO:0000256" key="6">
    <source>
        <dbReference type="ARBA" id="ARBA00022989"/>
    </source>
</evidence>
<feature type="transmembrane region" description="Helical" evidence="9">
    <location>
        <begin position="259"/>
        <end position="278"/>
    </location>
</feature>
<feature type="transmembrane region" description="Helical" evidence="9">
    <location>
        <begin position="309"/>
        <end position="329"/>
    </location>
</feature>
<sequence length="416" mass="45383">MRIQEFYAFAVSRHCLVAEIDLEVGQVVVRFIRRDWHNELGDQKRLLIPPPLDDNHMAIHSVRNLRFYKLTDLAAENSERLSQEENLVSFEGDNLNVVASVSEPTDNDIDSRGRSMPSACWSALSLLMIETKRRQRRDKVLQIAEASSSESPSPPPPNPLSKLRRNYSEPAKLENLWDGIRRLDSEIESVFSSIRSQSDDDIEEELAKVNAYATAGPCRRAFPERFLALLVTLAVEVPVALIITGGSKELKSLVGLERYTLLMAFLPLTSAISGNVGLQASSLTTRAISHGSCAKATYCAWMCTEMSTACLLSLTTGLAVGLLAIVWTWQSFESGIDVGFSLTVAIAQAFSIIVAGLTGSAAPLVFSFLFHGDAGKWAGPMETAIQDVAGAFGVVYIAQFIMVACVKYGLSPSTGS</sequence>
<evidence type="ECO:0000259" key="10">
    <source>
        <dbReference type="Pfam" id="PF01769"/>
    </source>
</evidence>
<feature type="transmembrane region" description="Helical" evidence="9">
    <location>
        <begin position="349"/>
        <end position="370"/>
    </location>
</feature>
<dbReference type="PANTHER" id="PTHR41394:SF5">
    <property type="entry name" value="SLC41A_MGTE INTEGRAL MEMBRANE DOMAIN-CONTAINING PROTEIN"/>
    <property type="match status" value="1"/>
</dbReference>
<feature type="region of interest" description="Disordered" evidence="8">
    <location>
        <begin position="143"/>
        <end position="164"/>
    </location>
</feature>
<evidence type="ECO:0000256" key="3">
    <source>
        <dbReference type="ARBA" id="ARBA00022448"/>
    </source>
</evidence>
<reference evidence="11 12" key="1">
    <citation type="submission" date="2024-02" db="EMBL/GenBank/DDBJ databases">
        <authorList>
            <person name="Chen Y."/>
            <person name="Shah S."/>
            <person name="Dougan E. K."/>
            <person name="Thang M."/>
            <person name="Chan C."/>
        </authorList>
    </citation>
    <scope>NUCLEOTIDE SEQUENCE [LARGE SCALE GENOMIC DNA]</scope>
</reference>
<dbReference type="PANTHER" id="PTHR41394">
    <property type="entry name" value="MAGNESIUM TRANSPORTER MGTE"/>
    <property type="match status" value="1"/>
</dbReference>
<name>A0ABP0LWI7_9DINO</name>
<feature type="transmembrane region" description="Helical" evidence="9">
    <location>
        <begin position="226"/>
        <end position="247"/>
    </location>
</feature>
<dbReference type="EMBL" id="CAXAMN010014224">
    <property type="protein sequence ID" value="CAK9042772.1"/>
    <property type="molecule type" value="Genomic_DNA"/>
</dbReference>
<dbReference type="Gene3D" id="1.10.357.20">
    <property type="entry name" value="SLC41 divalent cation transporters, integral membrane domain"/>
    <property type="match status" value="1"/>
</dbReference>
<protein>
    <recommendedName>
        <fullName evidence="10">SLC41A/MgtE integral membrane domain-containing protein</fullName>
    </recommendedName>
</protein>
<keyword evidence="7 9" id="KW-0472">Membrane</keyword>
<dbReference type="InterPro" id="IPR036739">
    <property type="entry name" value="SLC41_membr_dom_sf"/>
</dbReference>
<evidence type="ECO:0000256" key="9">
    <source>
        <dbReference type="SAM" id="Phobius"/>
    </source>
</evidence>
<evidence type="ECO:0000313" key="11">
    <source>
        <dbReference type="EMBL" id="CAK9042772.1"/>
    </source>
</evidence>
<comment type="subcellular location">
    <subcellularLocation>
        <location evidence="1">Membrane</location>
        <topology evidence="1">Multi-pass membrane protein</topology>
    </subcellularLocation>
</comment>
<dbReference type="Proteomes" id="UP001642484">
    <property type="component" value="Unassembled WGS sequence"/>
</dbReference>
<accession>A0ABP0LWI7</accession>
<feature type="domain" description="SLC41A/MgtE integral membrane" evidence="10">
    <location>
        <begin position="267"/>
        <end position="394"/>
    </location>
</feature>
<feature type="transmembrane region" description="Helical" evidence="9">
    <location>
        <begin position="391"/>
        <end position="410"/>
    </location>
</feature>
<evidence type="ECO:0000256" key="4">
    <source>
        <dbReference type="ARBA" id="ARBA00022692"/>
    </source>
</evidence>
<dbReference type="SUPFAM" id="SSF161093">
    <property type="entry name" value="MgtE membrane domain-like"/>
    <property type="match status" value="1"/>
</dbReference>
<evidence type="ECO:0000256" key="8">
    <source>
        <dbReference type="SAM" id="MobiDB-lite"/>
    </source>
</evidence>
<gene>
    <name evidence="11" type="ORF">CCMP2556_LOCUS22717</name>
</gene>